<feature type="domain" description="BTB" evidence="1">
    <location>
        <begin position="22"/>
        <end position="93"/>
    </location>
</feature>
<evidence type="ECO:0000313" key="2">
    <source>
        <dbReference type="EMBL" id="KAF2716048.1"/>
    </source>
</evidence>
<dbReference type="EMBL" id="MU003902">
    <property type="protein sequence ID" value="KAF2716048.1"/>
    <property type="molecule type" value="Genomic_DNA"/>
</dbReference>
<dbReference type="PROSITE" id="PS50097">
    <property type="entry name" value="BTB"/>
    <property type="match status" value="1"/>
</dbReference>
<gene>
    <name evidence="2" type="ORF">K431DRAFT_258318</name>
</gene>
<sequence length="264" mass="29726">MAANTSALREALRRLYDTGEYSDLTIECGSEIFRVHKALMCTFSTWFATTCKEGRWKEGNEGYIYLESTQAEHEEDPSVDDPAAIKAMISFIYLDTYDAVIEDEKFGSRPDLVLHTKTYALGDKYDIPPLKDIALHRFLGDVEDAWNNDDFPEAARITFTTTPDSDLGLRNVVTEVLLQHSTELACKPEIEAVVKDLNGLAYNLWKLTNARRTGPTCIACRNVFVRACTRCGRSSKRHTAFVTCDCEPSEYCANHRSGDAGFMF</sequence>
<dbReference type="AlphaFoldDB" id="A0A9P4PYB2"/>
<dbReference type="OrthoDB" id="6359816at2759"/>
<dbReference type="Proteomes" id="UP000799441">
    <property type="component" value="Unassembled WGS sequence"/>
</dbReference>
<dbReference type="PANTHER" id="PTHR47843">
    <property type="entry name" value="BTB DOMAIN-CONTAINING PROTEIN-RELATED"/>
    <property type="match status" value="1"/>
</dbReference>
<dbReference type="SUPFAM" id="SSF54695">
    <property type="entry name" value="POZ domain"/>
    <property type="match status" value="1"/>
</dbReference>
<keyword evidence="3" id="KW-1185">Reference proteome</keyword>
<accession>A0A9P4PYB2</accession>
<name>A0A9P4PYB2_9PEZI</name>
<comment type="caution">
    <text evidence="2">The sequence shown here is derived from an EMBL/GenBank/DDBJ whole genome shotgun (WGS) entry which is preliminary data.</text>
</comment>
<evidence type="ECO:0000259" key="1">
    <source>
        <dbReference type="PROSITE" id="PS50097"/>
    </source>
</evidence>
<organism evidence="2 3">
    <name type="scientific">Polychaeton citri CBS 116435</name>
    <dbReference type="NCBI Taxonomy" id="1314669"/>
    <lineage>
        <taxon>Eukaryota</taxon>
        <taxon>Fungi</taxon>
        <taxon>Dikarya</taxon>
        <taxon>Ascomycota</taxon>
        <taxon>Pezizomycotina</taxon>
        <taxon>Dothideomycetes</taxon>
        <taxon>Dothideomycetidae</taxon>
        <taxon>Capnodiales</taxon>
        <taxon>Capnodiaceae</taxon>
        <taxon>Polychaeton</taxon>
    </lineage>
</organism>
<dbReference type="InterPro" id="IPR011333">
    <property type="entry name" value="SKP1/BTB/POZ_sf"/>
</dbReference>
<dbReference type="Pfam" id="PF00651">
    <property type="entry name" value="BTB"/>
    <property type="match status" value="1"/>
</dbReference>
<protein>
    <recommendedName>
        <fullName evidence="1">BTB domain-containing protein</fullName>
    </recommendedName>
</protein>
<evidence type="ECO:0000313" key="3">
    <source>
        <dbReference type="Proteomes" id="UP000799441"/>
    </source>
</evidence>
<dbReference type="Gene3D" id="3.30.710.10">
    <property type="entry name" value="Potassium Channel Kv1.1, Chain A"/>
    <property type="match status" value="1"/>
</dbReference>
<reference evidence="2" key="1">
    <citation type="journal article" date="2020" name="Stud. Mycol.">
        <title>101 Dothideomycetes genomes: a test case for predicting lifestyles and emergence of pathogens.</title>
        <authorList>
            <person name="Haridas S."/>
            <person name="Albert R."/>
            <person name="Binder M."/>
            <person name="Bloem J."/>
            <person name="Labutti K."/>
            <person name="Salamov A."/>
            <person name="Andreopoulos B."/>
            <person name="Baker S."/>
            <person name="Barry K."/>
            <person name="Bills G."/>
            <person name="Bluhm B."/>
            <person name="Cannon C."/>
            <person name="Castanera R."/>
            <person name="Culley D."/>
            <person name="Daum C."/>
            <person name="Ezra D."/>
            <person name="Gonzalez J."/>
            <person name="Henrissat B."/>
            <person name="Kuo A."/>
            <person name="Liang C."/>
            <person name="Lipzen A."/>
            <person name="Lutzoni F."/>
            <person name="Magnuson J."/>
            <person name="Mondo S."/>
            <person name="Nolan M."/>
            <person name="Ohm R."/>
            <person name="Pangilinan J."/>
            <person name="Park H.-J."/>
            <person name="Ramirez L."/>
            <person name="Alfaro M."/>
            <person name="Sun H."/>
            <person name="Tritt A."/>
            <person name="Yoshinaga Y."/>
            <person name="Zwiers L.-H."/>
            <person name="Turgeon B."/>
            <person name="Goodwin S."/>
            <person name="Spatafora J."/>
            <person name="Crous P."/>
            <person name="Grigoriev I."/>
        </authorList>
    </citation>
    <scope>NUCLEOTIDE SEQUENCE</scope>
    <source>
        <strain evidence="2">CBS 116435</strain>
    </source>
</reference>
<dbReference type="InterPro" id="IPR000210">
    <property type="entry name" value="BTB/POZ_dom"/>
</dbReference>
<proteinExistence type="predicted"/>
<dbReference type="PANTHER" id="PTHR47843:SF5">
    <property type="entry name" value="BTB_POZ DOMAIN PROTEIN"/>
    <property type="match status" value="1"/>
</dbReference>